<comment type="caution">
    <text evidence="1">The sequence shown here is derived from an EMBL/GenBank/DDBJ whole genome shotgun (WGS) entry which is preliminary data.</text>
</comment>
<gene>
    <name evidence="1" type="ORF">HY912_12720</name>
</gene>
<proteinExistence type="predicted"/>
<dbReference type="Gene3D" id="2.40.10.220">
    <property type="entry name" value="predicted glycosyltransferase like domains"/>
    <property type="match status" value="1"/>
</dbReference>
<dbReference type="Proteomes" id="UP000807825">
    <property type="component" value="Unassembled WGS sequence"/>
</dbReference>
<reference evidence="1" key="1">
    <citation type="submission" date="2020-07" db="EMBL/GenBank/DDBJ databases">
        <title>Huge and variable diversity of episymbiotic CPR bacteria and DPANN archaea in groundwater ecosystems.</title>
        <authorList>
            <person name="He C.Y."/>
            <person name="Keren R."/>
            <person name="Whittaker M."/>
            <person name="Farag I.F."/>
            <person name="Doudna J."/>
            <person name="Cate J.H.D."/>
            <person name="Banfield J.F."/>
        </authorList>
    </citation>
    <scope>NUCLEOTIDE SEQUENCE</scope>
    <source>
        <strain evidence="1">NC_groundwater_1664_Pr3_B-0.1um_52_9</strain>
    </source>
</reference>
<name>A0A9D6Z3Y8_9BACT</name>
<accession>A0A9D6Z3Y8</accession>
<protein>
    <submittedName>
        <fullName evidence="1">PilZ domain-containing protein</fullName>
    </submittedName>
</protein>
<evidence type="ECO:0000313" key="1">
    <source>
        <dbReference type="EMBL" id="MBI5250350.1"/>
    </source>
</evidence>
<sequence>MIGREIKAARIVRDIRSGMTPSQLMSKYRISQQGLHDALTKLVTHKLLQKRELSDKPSLYRDSEVLHQIRRLPRTQVRFPLQVWDFGQPYSNALIRDISEKGLCTVGISSLPDKSLLLQLRSGQFDDWNTFGFQATCRWISTRDELLAGFEITMISEEGLGQLRSLIRTLE</sequence>
<dbReference type="EMBL" id="JACRDE010000336">
    <property type="protein sequence ID" value="MBI5250350.1"/>
    <property type="molecule type" value="Genomic_DNA"/>
</dbReference>
<organism evidence="1 2">
    <name type="scientific">Desulfomonile tiedjei</name>
    <dbReference type="NCBI Taxonomy" id="2358"/>
    <lineage>
        <taxon>Bacteria</taxon>
        <taxon>Pseudomonadati</taxon>
        <taxon>Thermodesulfobacteriota</taxon>
        <taxon>Desulfomonilia</taxon>
        <taxon>Desulfomonilales</taxon>
        <taxon>Desulfomonilaceae</taxon>
        <taxon>Desulfomonile</taxon>
    </lineage>
</organism>
<evidence type="ECO:0000313" key="2">
    <source>
        <dbReference type="Proteomes" id="UP000807825"/>
    </source>
</evidence>
<dbReference type="AlphaFoldDB" id="A0A9D6Z3Y8"/>